<keyword evidence="2" id="KW-0732">Signal</keyword>
<feature type="non-terminal residue" evidence="3">
    <location>
        <position position="397"/>
    </location>
</feature>
<evidence type="ECO:0000313" key="4">
    <source>
        <dbReference type="Proteomes" id="UP001177023"/>
    </source>
</evidence>
<dbReference type="EMBL" id="CATQJA010002706">
    <property type="protein sequence ID" value="CAJ0585618.1"/>
    <property type="molecule type" value="Genomic_DNA"/>
</dbReference>
<keyword evidence="4" id="KW-1185">Reference proteome</keyword>
<feature type="compositionally biased region" description="Basic and acidic residues" evidence="1">
    <location>
        <begin position="353"/>
        <end position="365"/>
    </location>
</feature>
<name>A0AA36GEP6_9BILA</name>
<feature type="chain" id="PRO_5041340621" evidence="2">
    <location>
        <begin position="17"/>
        <end position="397"/>
    </location>
</feature>
<feature type="signal peptide" evidence="2">
    <location>
        <begin position="1"/>
        <end position="16"/>
    </location>
</feature>
<sequence>MRLVYLLLSLFSVGAALKSFLEDSLGDYCHECEYPHFIGPRPDPFTTLSCIHQVMPETPRVRVQYMLREHPICITMLVFDGLMPVYQIRTGVPASSLPSKCYEYREKGGYYIPDLTMNITVSEGVQLDWQSEKDNPQNFHDFIALRLHGEGPNKEFTGAVMCCGTTLCNADDVEFYLPTRISQGYEREADWRRSMPFVLVIAVLAITLWPHLTKVQEENRVTALEKIERAMVLSDDWFGFPAPVCILHPDAEAVSAKFYPPMTERALRRIRAEKGCRDKEARDYAAFRRLQAVLRGLEKAPPRARDSSVSKCEEYPVYTVSSQMLQKRGVRSGCILYVSPGGIEAARFTSHDQHPEAETWMDRTAHGWPRRGSAVPRSYDTSKEEKDGEKKGNKASA</sequence>
<dbReference type="Proteomes" id="UP001177023">
    <property type="component" value="Unassembled WGS sequence"/>
</dbReference>
<reference evidence="3" key="1">
    <citation type="submission" date="2023-06" db="EMBL/GenBank/DDBJ databases">
        <authorList>
            <person name="Delattre M."/>
        </authorList>
    </citation>
    <scope>NUCLEOTIDE SEQUENCE</scope>
    <source>
        <strain evidence="3">AF72</strain>
    </source>
</reference>
<proteinExistence type="predicted"/>
<comment type="caution">
    <text evidence="3">The sequence shown here is derived from an EMBL/GenBank/DDBJ whole genome shotgun (WGS) entry which is preliminary data.</text>
</comment>
<organism evidence="3 4">
    <name type="scientific">Mesorhabditis spiculigera</name>
    <dbReference type="NCBI Taxonomy" id="96644"/>
    <lineage>
        <taxon>Eukaryota</taxon>
        <taxon>Metazoa</taxon>
        <taxon>Ecdysozoa</taxon>
        <taxon>Nematoda</taxon>
        <taxon>Chromadorea</taxon>
        <taxon>Rhabditida</taxon>
        <taxon>Rhabditina</taxon>
        <taxon>Rhabditomorpha</taxon>
        <taxon>Rhabditoidea</taxon>
        <taxon>Rhabditidae</taxon>
        <taxon>Mesorhabditinae</taxon>
        <taxon>Mesorhabditis</taxon>
    </lineage>
</organism>
<evidence type="ECO:0000256" key="2">
    <source>
        <dbReference type="SAM" id="SignalP"/>
    </source>
</evidence>
<evidence type="ECO:0000256" key="1">
    <source>
        <dbReference type="SAM" id="MobiDB-lite"/>
    </source>
</evidence>
<feature type="compositionally biased region" description="Basic and acidic residues" evidence="1">
    <location>
        <begin position="380"/>
        <end position="397"/>
    </location>
</feature>
<dbReference type="AlphaFoldDB" id="A0AA36GEP6"/>
<protein>
    <submittedName>
        <fullName evidence="3">Uncharacterized protein</fullName>
    </submittedName>
</protein>
<gene>
    <name evidence="3" type="ORF">MSPICULIGERA_LOCUS23631</name>
</gene>
<feature type="region of interest" description="Disordered" evidence="1">
    <location>
        <begin position="353"/>
        <end position="397"/>
    </location>
</feature>
<accession>A0AA36GEP6</accession>
<evidence type="ECO:0000313" key="3">
    <source>
        <dbReference type="EMBL" id="CAJ0585618.1"/>
    </source>
</evidence>